<dbReference type="InterPro" id="IPR017871">
    <property type="entry name" value="ABC_transporter-like_CS"/>
</dbReference>
<keyword evidence="9" id="KW-0547">Nucleotide-binding</keyword>
<feature type="region of interest" description="Disordered" evidence="5">
    <location>
        <begin position="1"/>
        <end position="21"/>
    </location>
</feature>
<keyword evidence="2 6" id="KW-0812">Transmembrane</keyword>
<accession>A0ABD5E7I8</accession>
<evidence type="ECO:0000256" key="2">
    <source>
        <dbReference type="ARBA" id="ARBA00022692"/>
    </source>
</evidence>
<name>A0ABD5E7I8_9ACTN</name>
<feature type="transmembrane region" description="Helical" evidence="6">
    <location>
        <begin position="47"/>
        <end position="68"/>
    </location>
</feature>
<dbReference type="SUPFAM" id="SSF90123">
    <property type="entry name" value="ABC transporter transmembrane region"/>
    <property type="match status" value="1"/>
</dbReference>
<dbReference type="PROSITE" id="PS00211">
    <property type="entry name" value="ABC_TRANSPORTER_1"/>
    <property type="match status" value="1"/>
</dbReference>
<dbReference type="Pfam" id="PF00005">
    <property type="entry name" value="ABC_tran"/>
    <property type="match status" value="1"/>
</dbReference>
<dbReference type="PROSITE" id="PS50929">
    <property type="entry name" value="ABC_TM1F"/>
    <property type="match status" value="1"/>
</dbReference>
<dbReference type="PROSITE" id="PS50893">
    <property type="entry name" value="ABC_TRANSPORTER_2"/>
    <property type="match status" value="1"/>
</dbReference>
<dbReference type="InterPro" id="IPR039421">
    <property type="entry name" value="Type_1_exporter"/>
</dbReference>
<dbReference type="SUPFAM" id="SSF52540">
    <property type="entry name" value="P-loop containing nucleoside triphosphate hydrolases"/>
    <property type="match status" value="1"/>
</dbReference>
<dbReference type="InterPro" id="IPR027417">
    <property type="entry name" value="P-loop_NTPase"/>
</dbReference>
<evidence type="ECO:0000256" key="6">
    <source>
        <dbReference type="SAM" id="Phobius"/>
    </source>
</evidence>
<keyword evidence="4 6" id="KW-0472">Membrane</keyword>
<dbReference type="Pfam" id="PF00664">
    <property type="entry name" value="ABC_membrane"/>
    <property type="match status" value="1"/>
</dbReference>
<evidence type="ECO:0000256" key="3">
    <source>
        <dbReference type="ARBA" id="ARBA00022989"/>
    </source>
</evidence>
<protein>
    <submittedName>
        <fullName evidence="9">ABC transporter ATP-binding protein</fullName>
    </submittedName>
</protein>
<feature type="transmembrane region" description="Helical" evidence="6">
    <location>
        <begin position="154"/>
        <end position="175"/>
    </location>
</feature>
<dbReference type="PANTHER" id="PTHR43394">
    <property type="entry name" value="ATP-DEPENDENT PERMEASE MDL1, MITOCHONDRIAL"/>
    <property type="match status" value="1"/>
</dbReference>
<feature type="domain" description="ABC transmembrane type-1" evidence="8">
    <location>
        <begin position="44"/>
        <end position="325"/>
    </location>
</feature>
<evidence type="ECO:0000259" key="7">
    <source>
        <dbReference type="PROSITE" id="PS50893"/>
    </source>
</evidence>
<dbReference type="InterPro" id="IPR003439">
    <property type="entry name" value="ABC_transporter-like_ATP-bd"/>
</dbReference>
<feature type="transmembrane region" description="Helical" evidence="6">
    <location>
        <begin position="265"/>
        <end position="286"/>
    </location>
</feature>
<dbReference type="Gene3D" id="1.20.1560.10">
    <property type="entry name" value="ABC transporter type 1, transmembrane domain"/>
    <property type="match status" value="1"/>
</dbReference>
<dbReference type="Gene3D" id="3.40.50.300">
    <property type="entry name" value="P-loop containing nucleotide triphosphate hydrolases"/>
    <property type="match status" value="1"/>
</dbReference>
<dbReference type="Proteomes" id="UP001183607">
    <property type="component" value="Unassembled WGS sequence"/>
</dbReference>
<organism evidence="9 10">
    <name type="scientific">Streptomyces evansiae</name>
    <dbReference type="NCBI Taxonomy" id="3075535"/>
    <lineage>
        <taxon>Bacteria</taxon>
        <taxon>Bacillati</taxon>
        <taxon>Actinomycetota</taxon>
        <taxon>Actinomycetes</taxon>
        <taxon>Kitasatosporales</taxon>
        <taxon>Streptomycetaceae</taxon>
        <taxon>Streptomyces</taxon>
    </lineage>
</organism>
<sequence>MSGRGGTRGFRGIVDPGAPPERADTRGPLRYIWWLVRRQRGRVLTGAFYGSAWSVALTLPPYLLARAVDDGLAAGDTRALLAWTGALLGIGAVTAWLSIMRHRTMTRVRMDAAFRTVRVLVEHLGRLGATLSGRASSGEVLTAGFTDAARIADVLTITGPGVGSVLAYGVVAVLLLRISPLLAVVVLLGVPLLALLVGPPLARLRGAETAYRERQGTLAARLVDLAEGLRVLRAFGGGAGFEARYRTGSRELLDRGLRVGAVTSWVEALTAGLPAVFLAVVTWLAARLAVRGEITTGELAAVYGYVAVLVVPVAFFIEGAHSLTHGVVAGRRVLTLLRLAPAHADPAHGLPAPSAPAALHDPETGVTLAPGRFTALVSARPAETAALVERCAGLAPSAVTWDGVPLGAYAPAEVRAHVLPADHDAALFAGPLREVLAGGGEPAPEALRAAVRTAAAEDIVRLLPGGLDAPVRARGTGLSGGQRQRVLLARALLAAPEVLLATEPASALDAHTEALLAARLHTHRAGRTTVLATTSPSLLGRADVVHWLVDNRLAESGTHRDLMARCFAYRAVVAREDTETEEVAVG</sequence>
<feature type="transmembrane region" description="Helical" evidence="6">
    <location>
        <begin position="80"/>
        <end position="100"/>
    </location>
</feature>
<evidence type="ECO:0000256" key="1">
    <source>
        <dbReference type="ARBA" id="ARBA00004651"/>
    </source>
</evidence>
<dbReference type="GO" id="GO:0005524">
    <property type="term" value="F:ATP binding"/>
    <property type="evidence" value="ECO:0007669"/>
    <property type="project" value="UniProtKB-KW"/>
</dbReference>
<feature type="transmembrane region" description="Helical" evidence="6">
    <location>
        <begin position="181"/>
        <end position="202"/>
    </location>
</feature>
<evidence type="ECO:0000256" key="4">
    <source>
        <dbReference type="ARBA" id="ARBA00023136"/>
    </source>
</evidence>
<dbReference type="InterPro" id="IPR036640">
    <property type="entry name" value="ABC1_TM_sf"/>
</dbReference>
<dbReference type="PANTHER" id="PTHR43394:SF1">
    <property type="entry name" value="ATP-BINDING CASSETTE SUB-FAMILY B MEMBER 10, MITOCHONDRIAL"/>
    <property type="match status" value="1"/>
</dbReference>
<dbReference type="EMBL" id="JAVRER010000025">
    <property type="protein sequence ID" value="MDT0417245.1"/>
    <property type="molecule type" value="Genomic_DNA"/>
</dbReference>
<evidence type="ECO:0000313" key="9">
    <source>
        <dbReference type="EMBL" id="MDT0417245.1"/>
    </source>
</evidence>
<evidence type="ECO:0000259" key="8">
    <source>
        <dbReference type="PROSITE" id="PS50929"/>
    </source>
</evidence>
<reference evidence="10" key="1">
    <citation type="submission" date="2023-07" db="EMBL/GenBank/DDBJ databases">
        <title>30 novel species of actinomycetes from the DSMZ collection.</title>
        <authorList>
            <person name="Nouioui I."/>
        </authorList>
    </citation>
    <scope>NUCLEOTIDE SEQUENCE [LARGE SCALE GENOMIC DNA]</scope>
    <source>
        <strain evidence="10">DSM 41982</strain>
    </source>
</reference>
<evidence type="ECO:0000256" key="5">
    <source>
        <dbReference type="SAM" id="MobiDB-lite"/>
    </source>
</evidence>
<comment type="caution">
    <text evidence="9">The sequence shown here is derived from an EMBL/GenBank/DDBJ whole genome shotgun (WGS) entry which is preliminary data.</text>
</comment>
<feature type="transmembrane region" description="Helical" evidence="6">
    <location>
        <begin position="298"/>
        <end position="317"/>
    </location>
</feature>
<evidence type="ECO:0000313" key="10">
    <source>
        <dbReference type="Proteomes" id="UP001183607"/>
    </source>
</evidence>
<comment type="subcellular location">
    <subcellularLocation>
        <location evidence="1">Cell membrane</location>
        <topology evidence="1">Multi-pass membrane protein</topology>
    </subcellularLocation>
</comment>
<keyword evidence="3 6" id="KW-1133">Transmembrane helix</keyword>
<dbReference type="GO" id="GO:0005886">
    <property type="term" value="C:plasma membrane"/>
    <property type="evidence" value="ECO:0007669"/>
    <property type="project" value="UniProtKB-SubCell"/>
</dbReference>
<dbReference type="AlphaFoldDB" id="A0ABD5E7I8"/>
<proteinExistence type="predicted"/>
<gene>
    <name evidence="9" type="ORF">RM574_17290</name>
</gene>
<dbReference type="RefSeq" id="WP_311677191.1">
    <property type="nucleotide sequence ID" value="NZ_JAVRER010000025.1"/>
</dbReference>
<dbReference type="CDD" id="cd07346">
    <property type="entry name" value="ABC_6TM_exporters"/>
    <property type="match status" value="1"/>
</dbReference>
<dbReference type="InterPro" id="IPR011527">
    <property type="entry name" value="ABC1_TM_dom"/>
</dbReference>
<keyword evidence="9" id="KW-0067">ATP-binding</keyword>
<feature type="domain" description="ABC transporter" evidence="7">
    <location>
        <begin position="271"/>
        <end position="575"/>
    </location>
</feature>